<evidence type="ECO:0000313" key="1">
    <source>
        <dbReference type="EMBL" id="KAA6371606.1"/>
    </source>
</evidence>
<name>A0A5J4ULT4_9EUKA</name>
<dbReference type="OrthoDB" id="3971593at2759"/>
<reference evidence="1 2" key="1">
    <citation type="submission" date="2019-03" db="EMBL/GenBank/DDBJ databases">
        <title>Single cell metagenomics reveals metabolic interactions within the superorganism composed of flagellate Streblomastix strix and complex community of Bacteroidetes bacteria on its surface.</title>
        <authorList>
            <person name="Treitli S.C."/>
            <person name="Kolisko M."/>
            <person name="Husnik F."/>
            <person name="Keeling P."/>
            <person name="Hampl V."/>
        </authorList>
    </citation>
    <scope>NUCLEOTIDE SEQUENCE [LARGE SCALE GENOMIC DNA]</scope>
    <source>
        <strain evidence="1">ST1C</strain>
    </source>
</reference>
<dbReference type="EMBL" id="SNRW01014313">
    <property type="protein sequence ID" value="KAA6371606.1"/>
    <property type="molecule type" value="Genomic_DNA"/>
</dbReference>
<comment type="caution">
    <text evidence="1">The sequence shown here is derived from an EMBL/GenBank/DDBJ whole genome shotgun (WGS) entry which is preliminary data.</text>
</comment>
<organism evidence="1 2">
    <name type="scientific">Streblomastix strix</name>
    <dbReference type="NCBI Taxonomy" id="222440"/>
    <lineage>
        <taxon>Eukaryota</taxon>
        <taxon>Metamonada</taxon>
        <taxon>Preaxostyla</taxon>
        <taxon>Oxymonadida</taxon>
        <taxon>Streblomastigidae</taxon>
        <taxon>Streblomastix</taxon>
    </lineage>
</organism>
<proteinExistence type="predicted"/>
<evidence type="ECO:0000313" key="2">
    <source>
        <dbReference type="Proteomes" id="UP000324800"/>
    </source>
</evidence>
<dbReference type="AlphaFoldDB" id="A0A5J4ULT4"/>
<gene>
    <name evidence="1" type="ORF">EZS28_032867</name>
</gene>
<feature type="non-terminal residue" evidence="1">
    <location>
        <position position="1"/>
    </location>
</feature>
<sequence>FRKALREILDREGGDDDREYNMVNDETAKLYQLIHAREYVEIGLDIREFKEQKQLDRNVK</sequence>
<accession>A0A5J4ULT4</accession>
<dbReference type="Proteomes" id="UP000324800">
    <property type="component" value="Unassembled WGS sequence"/>
</dbReference>
<protein>
    <submittedName>
        <fullName evidence="1">Uncharacterized protein</fullName>
    </submittedName>
</protein>